<keyword evidence="2" id="KW-1185">Reference proteome</keyword>
<dbReference type="EMBL" id="BLLK01000047">
    <property type="protein sequence ID" value="GFH54511.1"/>
    <property type="molecule type" value="Genomic_DNA"/>
</dbReference>
<proteinExistence type="predicted"/>
<name>A0AAD3H8V8_9STRA</name>
<gene>
    <name evidence="1" type="ORF">CTEN210_10987</name>
</gene>
<reference evidence="1 2" key="1">
    <citation type="journal article" date="2021" name="Sci. Rep.">
        <title>The genome of the diatom Chaetoceros tenuissimus carries an ancient integrated fragment of an extant virus.</title>
        <authorList>
            <person name="Hongo Y."/>
            <person name="Kimura K."/>
            <person name="Takaki Y."/>
            <person name="Yoshida Y."/>
            <person name="Baba S."/>
            <person name="Kobayashi G."/>
            <person name="Nagasaki K."/>
            <person name="Hano T."/>
            <person name="Tomaru Y."/>
        </authorList>
    </citation>
    <scope>NUCLEOTIDE SEQUENCE [LARGE SCALE GENOMIC DNA]</scope>
    <source>
        <strain evidence="1 2">NIES-3715</strain>
    </source>
</reference>
<accession>A0AAD3H8V8</accession>
<evidence type="ECO:0000313" key="2">
    <source>
        <dbReference type="Proteomes" id="UP001054902"/>
    </source>
</evidence>
<dbReference type="AlphaFoldDB" id="A0AAD3H8V8"/>
<organism evidence="1 2">
    <name type="scientific">Chaetoceros tenuissimus</name>
    <dbReference type="NCBI Taxonomy" id="426638"/>
    <lineage>
        <taxon>Eukaryota</taxon>
        <taxon>Sar</taxon>
        <taxon>Stramenopiles</taxon>
        <taxon>Ochrophyta</taxon>
        <taxon>Bacillariophyta</taxon>
        <taxon>Coscinodiscophyceae</taxon>
        <taxon>Chaetocerotophycidae</taxon>
        <taxon>Chaetocerotales</taxon>
        <taxon>Chaetocerotaceae</taxon>
        <taxon>Chaetoceros</taxon>
    </lineage>
</organism>
<comment type="caution">
    <text evidence="1">The sequence shown here is derived from an EMBL/GenBank/DDBJ whole genome shotgun (WGS) entry which is preliminary data.</text>
</comment>
<sequence>MASIQNAREQAADGDLSEKEIKEMNACLAPAATCSILLILKSGKSLQTAPVYTAVTHIDSDEILYSGPR</sequence>
<evidence type="ECO:0000313" key="1">
    <source>
        <dbReference type="EMBL" id="GFH54511.1"/>
    </source>
</evidence>
<dbReference type="Proteomes" id="UP001054902">
    <property type="component" value="Unassembled WGS sequence"/>
</dbReference>
<protein>
    <submittedName>
        <fullName evidence="1">Uncharacterized protein</fullName>
    </submittedName>
</protein>